<dbReference type="InterPro" id="IPR036366">
    <property type="entry name" value="PGBDSf"/>
</dbReference>
<dbReference type="Pfam" id="PF01471">
    <property type="entry name" value="PG_binding_1"/>
    <property type="match status" value="1"/>
</dbReference>
<sequence>MHPLAMPEDSIMPLSSELFTKEGPGKKRLADCAVNHQFNIFKDKTPNFPGTEDAVGRIQTALRSLGFTISDAAGVYGESTAKAVFAFKSAHRPKPILGPGQTVPDRVVGIQTIAALDKAMAGKGPNPGPTPPGPTPPPPTPPPPTPPPPTPPRPTPPPPAPKPTDRVWKFSLKLQTNADSIFSFRLELTDPDGNSENFLTSKPVKFTNTLGTPVNCIQVGALKFSNEVSLNDILGCLAGVALKPGDRAEVLTGTLAVSDADKNINSLAPVNGAAQGQPNEGGILFVASVLQRLAF</sequence>
<feature type="region of interest" description="Disordered" evidence="1">
    <location>
        <begin position="119"/>
        <end position="165"/>
    </location>
</feature>
<dbReference type="InterPro" id="IPR002477">
    <property type="entry name" value="Peptidoglycan-bd-like"/>
</dbReference>
<accession>A0A973VW64</accession>
<proteinExistence type="predicted"/>
<evidence type="ECO:0000256" key="1">
    <source>
        <dbReference type="SAM" id="MobiDB-lite"/>
    </source>
</evidence>
<evidence type="ECO:0000313" key="3">
    <source>
        <dbReference type="EMBL" id="NVI42520.1"/>
    </source>
</evidence>
<name>A0A973VW64_9BRAD</name>
<feature type="compositionally biased region" description="Pro residues" evidence="1">
    <location>
        <begin position="126"/>
        <end position="162"/>
    </location>
</feature>
<dbReference type="EMBL" id="JAAOLE020000001">
    <property type="protein sequence ID" value="NVI42520.1"/>
    <property type="molecule type" value="Genomic_DNA"/>
</dbReference>
<organism evidence="3">
    <name type="scientific">Bradyrhizobium septentrionale</name>
    <dbReference type="NCBI Taxonomy" id="1404411"/>
    <lineage>
        <taxon>Bacteria</taxon>
        <taxon>Pseudomonadati</taxon>
        <taxon>Pseudomonadota</taxon>
        <taxon>Alphaproteobacteria</taxon>
        <taxon>Hyphomicrobiales</taxon>
        <taxon>Nitrobacteraceae</taxon>
        <taxon>Bradyrhizobium</taxon>
    </lineage>
</organism>
<gene>
    <name evidence="3" type="ORF">HAP48_005285</name>
</gene>
<dbReference type="InterPro" id="IPR036365">
    <property type="entry name" value="PGBD-like_sf"/>
</dbReference>
<dbReference type="Gene3D" id="1.10.101.10">
    <property type="entry name" value="PGBD-like superfamily/PGBD"/>
    <property type="match status" value="1"/>
</dbReference>
<protein>
    <submittedName>
        <fullName evidence="3">Peptidoglycan-binding protein</fullName>
    </submittedName>
</protein>
<dbReference type="SUPFAM" id="SSF47090">
    <property type="entry name" value="PGBD-like"/>
    <property type="match status" value="1"/>
</dbReference>
<feature type="domain" description="Peptidoglycan binding-like" evidence="2">
    <location>
        <begin position="52"/>
        <end position="94"/>
    </location>
</feature>
<evidence type="ECO:0000259" key="2">
    <source>
        <dbReference type="Pfam" id="PF01471"/>
    </source>
</evidence>
<dbReference type="AlphaFoldDB" id="A0A973VW64"/>
<comment type="caution">
    <text evidence="3">The sequence shown here is derived from an EMBL/GenBank/DDBJ whole genome shotgun (WGS) entry which is preliminary data.</text>
</comment>
<dbReference type="RefSeq" id="WP_175612306.1">
    <property type="nucleotide sequence ID" value="NZ_CP088285.1"/>
</dbReference>
<reference evidence="3" key="1">
    <citation type="submission" date="2020-06" db="EMBL/GenBank/DDBJ databases">
        <title>Whole Genome Sequence of Bradyrhizobium sp. Strain 1S1.</title>
        <authorList>
            <person name="Bromfield E.S.P."/>
            <person name="Cloutier S."/>
        </authorList>
    </citation>
    <scope>NUCLEOTIDE SEQUENCE [LARGE SCALE GENOMIC DNA]</scope>
    <source>
        <strain evidence="3">1S1</strain>
    </source>
</reference>